<proteinExistence type="predicted"/>
<gene>
    <name evidence="1" type="ORF">LR48_Vigan06g033500</name>
</gene>
<evidence type="ECO:0000313" key="1">
    <source>
        <dbReference type="EMBL" id="KOM45029.1"/>
    </source>
</evidence>
<evidence type="ECO:0000313" key="2">
    <source>
        <dbReference type="Proteomes" id="UP000053144"/>
    </source>
</evidence>
<dbReference type="STRING" id="3914.A0A0L9UR83"/>
<name>A0A0L9UR83_PHAAN</name>
<reference evidence="2" key="1">
    <citation type="journal article" date="2015" name="Proc. Natl. Acad. Sci. U.S.A.">
        <title>Genome sequencing of adzuki bean (Vigna angularis) provides insight into high starch and low fat accumulation and domestication.</title>
        <authorList>
            <person name="Yang K."/>
            <person name="Tian Z."/>
            <person name="Chen C."/>
            <person name="Luo L."/>
            <person name="Zhao B."/>
            <person name="Wang Z."/>
            <person name="Yu L."/>
            <person name="Li Y."/>
            <person name="Sun Y."/>
            <person name="Li W."/>
            <person name="Chen Y."/>
            <person name="Li Y."/>
            <person name="Zhang Y."/>
            <person name="Ai D."/>
            <person name="Zhao J."/>
            <person name="Shang C."/>
            <person name="Ma Y."/>
            <person name="Wu B."/>
            <person name="Wang M."/>
            <person name="Gao L."/>
            <person name="Sun D."/>
            <person name="Zhang P."/>
            <person name="Guo F."/>
            <person name="Wang W."/>
            <person name="Li Y."/>
            <person name="Wang J."/>
            <person name="Varshney R.K."/>
            <person name="Wang J."/>
            <person name="Ling H.Q."/>
            <person name="Wan P."/>
        </authorList>
    </citation>
    <scope>NUCLEOTIDE SEQUENCE</scope>
    <source>
        <strain evidence="2">cv. Jingnong 6</strain>
    </source>
</reference>
<dbReference type="Gramene" id="KOM45029">
    <property type="protein sequence ID" value="KOM45029"/>
    <property type="gene ID" value="LR48_Vigan06g033500"/>
</dbReference>
<dbReference type="Proteomes" id="UP000053144">
    <property type="component" value="Chromosome 6"/>
</dbReference>
<organism evidence="1 2">
    <name type="scientific">Phaseolus angularis</name>
    <name type="common">Azuki bean</name>
    <name type="synonym">Vigna angularis</name>
    <dbReference type="NCBI Taxonomy" id="3914"/>
    <lineage>
        <taxon>Eukaryota</taxon>
        <taxon>Viridiplantae</taxon>
        <taxon>Streptophyta</taxon>
        <taxon>Embryophyta</taxon>
        <taxon>Tracheophyta</taxon>
        <taxon>Spermatophyta</taxon>
        <taxon>Magnoliopsida</taxon>
        <taxon>eudicotyledons</taxon>
        <taxon>Gunneridae</taxon>
        <taxon>Pentapetalae</taxon>
        <taxon>rosids</taxon>
        <taxon>fabids</taxon>
        <taxon>Fabales</taxon>
        <taxon>Fabaceae</taxon>
        <taxon>Papilionoideae</taxon>
        <taxon>50 kb inversion clade</taxon>
        <taxon>NPAAA clade</taxon>
        <taxon>indigoferoid/millettioid clade</taxon>
        <taxon>Phaseoleae</taxon>
        <taxon>Vigna</taxon>
    </lineage>
</organism>
<dbReference type="AlphaFoldDB" id="A0A0L9UR83"/>
<dbReference type="EMBL" id="CM003376">
    <property type="protein sequence ID" value="KOM45029.1"/>
    <property type="molecule type" value="Genomic_DNA"/>
</dbReference>
<protein>
    <recommendedName>
        <fullName evidence="3">Helicase C-terminal domain-containing protein</fullName>
    </recommendedName>
</protein>
<sequence>MAMDSVCANGNRTGGSGGSTSILAHRGLLQHARRSRLSLLLSLHSPLRFLLCSGLSYFPIINSFTSSQFPRATLNFSPNSLLCPPLPFSACQYSDLAEDERASLLEKFRQVTARWSQSNHGGAPDEDDIRKDERSHMIIVTDACLPLLSSGELPLNAHLLINYELPAKKETYARRLATCLTADGIVINMVVGGEVVTLKSIEESSNIVMQEMPMRVSFTSNSFWSSLTMGRSHDRHLTLNLLKYIHTY</sequence>
<accession>A0A0L9UR83</accession>
<evidence type="ECO:0008006" key="3">
    <source>
        <dbReference type="Google" id="ProtNLM"/>
    </source>
</evidence>